<organism evidence="3 4">
    <name type="scientific">Streptacidiphilus monticola</name>
    <dbReference type="NCBI Taxonomy" id="2161674"/>
    <lineage>
        <taxon>Bacteria</taxon>
        <taxon>Bacillati</taxon>
        <taxon>Actinomycetota</taxon>
        <taxon>Actinomycetes</taxon>
        <taxon>Kitasatosporales</taxon>
        <taxon>Streptomycetaceae</taxon>
        <taxon>Streptacidiphilus</taxon>
    </lineage>
</organism>
<reference evidence="4" key="1">
    <citation type="journal article" date="2019" name="Int. J. Syst. Evol. Microbiol.">
        <title>The Global Catalogue of Microorganisms (GCM) 10K type strain sequencing project: providing services to taxonomists for standard genome sequencing and annotation.</title>
        <authorList>
            <consortium name="The Broad Institute Genomics Platform"/>
            <consortium name="The Broad Institute Genome Sequencing Center for Infectious Disease"/>
            <person name="Wu L."/>
            <person name="Ma J."/>
        </authorList>
    </citation>
    <scope>NUCLEOTIDE SEQUENCE [LARGE SCALE GENOMIC DNA]</scope>
    <source>
        <strain evidence="4">JCM 4816</strain>
    </source>
</reference>
<dbReference type="InterPro" id="IPR002731">
    <property type="entry name" value="ATPase_BadF"/>
</dbReference>
<dbReference type="GO" id="GO:0016301">
    <property type="term" value="F:kinase activity"/>
    <property type="evidence" value="ECO:0007669"/>
    <property type="project" value="UniProtKB-KW"/>
</dbReference>
<keyword evidence="3" id="KW-0418">Kinase</keyword>
<dbReference type="Proteomes" id="UP001596174">
    <property type="component" value="Unassembled WGS sequence"/>
</dbReference>
<dbReference type="EMBL" id="JBHSQJ010000003">
    <property type="protein sequence ID" value="MFC5905753.1"/>
    <property type="molecule type" value="Genomic_DNA"/>
</dbReference>
<dbReference type="PANTHER" id="PTHR43190">
    <property type="entry name" value="N-ACETYL-D-GLUCOSAMINE KINASE"/>
    <property type="match status" value="1"/>
</dbReference>
<accession>A0ABW1FUZ5</accession>
<dbReference type="PANTHER" id="PTHR43190:SF3">
    <property type="entry name" value="N-ACETYL-D-GLUCOSAMINE KINASE"/>
    <property type="match status" value="1"/>
</dbReference>
<dbReference type="Pfam" id="PF01869">
    <property type="entry name" value="BcrAD_BadFG"/>
    <property type="match status" value="1"/>
</dbReference>
<dbReference type="SUPFAM" id="SSF53067">
    <property type="entry name" value="Actin-like ATPase domain"/>
    <property type="match status" value="2"/>
</dbReference>
<evidence type="ECO:0000313" key="3">
    <source>
        <dbReference type="EMBL" id="MFC5905753.1"/>
    </source>
</evidence>
<dbReference type="InterPro" id="IPR043129">
    <property type="entry name" value="ATPase_NBD"/>
</dbReference>
<keyword evidence="3" id="KW-0808">Transferase</keyword>
<sequence>MGVSTAVDLTSSEPADPAGASSGAAEVGNPLGSGTVGVAGTEALRGVLAVDAGNSKTDVAIVAADGTVLGSARGGGFHPHVHGPTGAVDRLAPLVAAAAAAAGLTGAALPLVTHTSACLANADLPVEEQALQREIAARGWSRTTVVANDTFALLRAGTDAPRGVAVVCGAGINAAGLLPDGRTARFLALGEITGDWGGGGGLSTQVMWHAVRAEDGRGAPTALAPAVAGHFGRPSALAVAEAVHLGEIEQDRLHELVPVLFRCAEDGDAVALELIDRQAEEVARMALVCLRRLDLLGTPADVVLGGGVLAARQPLLLDRVNARLAADAPLAVPRITTTPPVVGAALLGLDHLAASVPDRHDPHAQHRLRASYALRR</sequence>
<protein>
    <submittedName>
        <fullName evidence="3">N-acetylglucosamine kinase</fullName>
    </submittedName>
</protein>
<evidence type="ECO:0000256" key="1">
    <source>
        <dbReference type="SAM" id="MobiDB-lite"/>
    </source>
</evidence>
<comment type="caution">
    <text evidence="3">The sequence shown here is derived from an EMBL/GenBank/DDBJ whole genome shotgun (WGS) entry which is preliminary data.</text>
</comment>
<evidence type="ECO:0000259" key="2">
    <source>
        <dbReference type="Pfam" id="PF01869"/>
    </source>
</evidence>
<dbReference type="InterPro" id="IPR052519">
    <property type="entry name" value="Euk-type_GlcNAc_Kinase"/>
</dbReference>
<feature type="domain" description="ATPase BadF/BadG/BcrA/BcrD type" evidence="2">
    <location>
        <begin position="50"/>
        <end position="348"/>
    </location>
</feature>
<name>A0ABW1FUZ5_9ACTN</name>
<dbReference type="RefSeq" id="WP_380578503.1">
    <property type="nucleotide sequence ID" value="NZ_JBHSQJ010000003.1"/>
</dbReference>
<evidence type="ECO:0000313" key="4">
    <source>
        <dbReference type="Proteomes" id="UP001596174"/>
    </source>
</evidence>
<feature type="region of interest" description="Disordered" evidence="1">
    <location>
        <begin position="1"/>
        <end position="27"/>
    </location>
</feature>
<keyword evidence="4" id="KW-1185">Reference proteome</keyword>
<gene>
    <name evidence="3" type="ORF">ACFP3V_00745</name>
</gene>
<feature type="compositionally biased region" description="Low complexity" evidence="1">
    <location>
        <begin position="11"/>
        <end position="26"/>
    </location>
</feature>
<proteinExistence type="predicted"/>
<dbReference type="Gene3D" id="3.30.420.40">
    <property type="match status" value="2"/>
</dbReference>